<name>A0A699USU6_TANCI</name>
<dbReference type="PANTHER" id="PTHR24223:SF108">
    <property type="entry name" value="ABC TRANSPORTER C FAMILY MEMBER 8"/>
    <property type="match status" value="1"/>
</dbReference>
<evidence type="ECO:0000256" key="6">
    <source>
        <dbReference type="SAM" id="MobiDB-lite"/>
    </source>
</evidence>
<dbReference type="AlphaFoldDB" id="A0A699USU6"/>
<dbReference type="GO" id="GO:0042626">
    <property type="term" value="F:ATPase-coupled transmembrane transporter activity"/>
    <property type="evidence" value="ECO:0007669"/>
    <property type="project" value="TreeGrafter"/>
</dbReference>
<dbReference type="PANTHER" id="PTHR24223">
    <property type="entry name" value="ATP-BINDING CASSETTE SUB-FAMILY C"/>
    <property type="match status" value="1"/>
</dbReference>
<evidence type="ECO:0000256" key="4">
    <source>
        <dbReference type="ARBA" id="ARBA00022989"/>
    </source>
</evidence>
<feature type="non-terminal residue" evidence="7">
    <location>
        <position position="1"/>
    </location>
</feature>
<proteinExistence type="predicted"/>
<protein>
    <submittedName>
        <fullName evidence="7">ABC transporter C family member 8-like</fullName>
    </submittedName>
</protein>
<evidence type="ECO:0000256" key="5">
    <source>
        <dbReference type="ARBA" id="ARBA00023136"/>
    </source>
</evidence>
<organism evidence="7">
    <name type="scientific">Tanacetum cinerariifolium</name>
    <name type="common">Dalmatian daisy</name>
    <name type="synonym">Chrysanthemum cinerariifolium</name>
    <dbReference type="NCBI Taxonomy" id="118510"/>
    <lineage>
        <taxon>Eukaryota</taxon>
        <taxon>Viridiplantae</taxon>
        <taxon>Streptophyta</taxon>
        <taxon>Embryophyta</taxon>
        <taxon>Tracheophyta</taxon>
        <taxon>Spermatophyta</taxon>
        <taxon>Magnoliopsida</taxon>
        <taxon>eudicotyledons</taxon>
        <taxon>Gunneridae</taxon>
        <taxon>Pentapetalae</taxon>
        <taxon>asterids</taxon>
        <taxon>campanulids</taxon>
        <taxon>Asterales</taxon>
        <taxon>Asteraceae</taxon>
        <taxon>Asteroideae</taxon>
        <taxon>Anthemideae</taxon>
        <taxon>Anthemidinae</taxon>
        <taxon>Tanacetum</taxon>
    </lineage>
</organism>
<dbReference type="SUPFAM" id="SSF90123">
    <property type="entry name" value="ABC transporter transmembrane region"/>
    <property type="match status" value="1"/>
</dbReference>
<accession>A0A699USU6</accession>
<evidence type="ECO:0000313" key="7">
    <source>
        <dbReference type="EMBL" id="GFD24416.1"/>
    </source>
</evidence>
<reference evidence="7" key="1">
    <citation type="journal article" date="2019" name="Sci. Rep.">
        <title>Draft genome of Tanacetum cinerariifolium, the natural source of mosquito coil.</title>
        <authorList>
            <person name="Yamashiro T."/>
            <person name="Shiraishi A."/>
            <person name="Satake H."/>
            <person name="Nakayama K."/>
        </authorList>
    </citation>
    <scope>NUCLEOTIDE SEQUENCE</scope>
</reference>
<feature type="non-terminal residue" evidence="7">
    <location>
        <position position="84"/>
    </location>
</feature>
<keyword evidence="2" id="KW-0547">Nucleotide-binding</keyword>
<comment type="caution">
    <text evidence="7">The sequence shown here is derived from an EMBL/GenBank/DDBJ whole genome shotgun (WGS) entry which is preliminary data.</text>
</comment>
<keyword evidence="1" id="KW-0812">Transmembrane</keyword>
<keyword evidence="4" id="KW-1133">Transmembrane helix</keyword>
<gene>
    <name evidence="7" type="ORF">Tci_896385</name>
</gene>
<dbReference type="InterPro" id="IPR036640">
    <property type="entry name" value="ABC1_TM_sf"/>
</dbReference>
<dbReference type="EMBL" id="BKCJ011352343">
    <property type="protein sequence ID" value="GFD24416.1"/>
    <property type="molecule type" value="Genomic_DNA"/>
</dbReference>
<dbReference type="GO" id="GO:0016020">
    <property type="term" value="C:membrane"/>
    <property type="evidence" value="ECO:0007669"/>
    <property type="project" value="InterPro"/>
</dbReference>
<dbReference type="InterPro" id="IPR050173">
    <property type="entry name" value="ABC_transporter_C-like"/>
</dbReference>
<keyword evidence="5" id="KW-0472">Membrane</keyword>
<evidence type="ECO:0000256" key="1">
    <source>
        <dbReference type="ARBA" id="ARBA00022692"/>
    </source>
</evidence>
<sequence length="84" mass="9483">FLVLLPKGYIPPGLVGLSLSYALALTNAQVFLTRWYCSLANYVISVERIKQYMHIQPEPPAVVENNRPPSSWPSKGRIELKDVK</sequence>
<evidence type="ECO:0000256" key="2">
    <source>
        <dbReference type="ARBA" id="ARBA00022741"/>
    </source>
</evidence>
<evidence type="ECO:0000256" key="3">
    <source>
        <dbReference type="ARBA" id="ARBA00022840"/>
    </source>
</evidence>
<dbReference type="GO" id="GO:0005524">
    <property type="term" value="F:ATP binding"/>
    <property type="evidence" value="ECO:0007669"/>
    <property type="project" value="UniProtKB-KW"/>
</dbReference>
<dbReference type="Gene3D" id="1.20.1560.10">
    <property type="entry name" value="ABC transporter type 1, transmembrane domain"/>
    <property type="match status" value="1"/>
</dbReference>
<keyword evidence="3" id="KW-0067">ATP-binding</keyword>
<feature type="region of interest" description="Disordered" evidence="6">
    <location>
        <begin position="63"/>
        <end position="84"/>
    </location>
</feature>